<dbReference type="GO" id="GO:0016158">
    <property type="term" value="F:inositol hexakisphosphate 3-phosphatase activity"/>
    <property type="evidence" value="ECO:0007669"/>
    <property type="project" value="InterPro"/>
</dbReference>
<feature type="region of interest" description="Disordered" evidence="1">
    <location>
        <begin position="342"/>
        <end position="378"/>
    </location>
</feature>
<dbReference type="EMBL" id="JMCB01000001">
    <property type="protein sequence ID" value="KFE72395.1"/>
    <property type="molecule type" value="Genomic_DNA"/>
</dbReference>
<evidence type="ECO:0000313" key="4">
    <source>
        <dbReference type="EMBL" id="KFE72395.1"/>
    </source>
</evidence>
<reference evidence="4 5" key="1">
    <citation type="submission" date="2014-04" db="EMBL/GenBank/DDBJ databases">
        <title>Genome assembly of Hyalangium minutum DSM 14724.</title>
        <authorList>
            <person name="Sharma G."/>
            <person name="Subramanian S."/>
        </authorList>
    </citation>
    <scope>NUCLEOTIDE SEQUENCE [LARGE SCALE GENOMIC DNA]</scope>
    <source>
        <strain evidence="4 5">DSM 14724</strain>
    </source>
</reference>
<sequence>MRVSTRLVLPVFLVGFAAAAQPVSVQPTVETQAVVRGGSATQDTALWVNPGTPAQSLLLVADPTVGLVSFGLNGGERQALLSDGVASGVDVRDGFTLQGGTAPLVVVANGTLQALTAYVVDPLTLQLRRVDTGNLILPNFSPRSVTLYRSSVSGVLYAFTSNASGTLQQVELRPGTDGGVDGVPVRSLSVGGTIVGAVADDQQGFLFVAQQNTGILRFSAEPTANDTPTTVASVGAPLTAPLGGVSLYALPDGTGYLLAASEGGDQVVIYERTPPHAVVGSFALVQNGAIDRVDAPVLVEATSRWLGPDFPGGLVAVHDEINDPTQNDKLVAWATVASSFSPPLSSTPVPTDGGTDGGTGGRDGGIVGGGGIGDGPSYPVEPDSGCNCATASVPGTLLLGLAGLALLRRRRQE</sequence>
<evidence type="ECO:0000259" key="3">
    <source>
        <dbReference type="PROSITE" id="PS51662"/>
    </source>
</evidence>
<dbReference type="NCBIfam" id="TIGR03901">
    <property type="entry name" value="MYXO-CTERM"/>
    <property type="match status" value="1"/>
</dbReference>
<dbReference type="InterPro" id="IPR011042">
    <property type="entry name" value="6-blade_b-propeller_TolB-like"/>
</dbReference>
<name>A0A085WXI2_9BACT</name>
<dbReference type="OrthoDB" id="8696437at2"/>
<keyword evidence="2" id="KW-0732">Signal</keyword>
<comment type="caution">
    <text evidence="4">The sequence shown here is derived from an EMBL/GenBank/DDBJ whole genome shotgun (WGS) entry which is preliminary data.</text>
</comment>
<feature type="compositionally biased region" description="Gly residues" evidence="1">
    <location>
        <begin position="354"/>
        <end position="374"/>
    </location>
</feature>
<dbReference type="InterPro" id="IPR024038">
    <property type="entry name" value="MYXO-CTERM"/>
</dbReference>
<dbReference type="NCBIfam" id="TIGR03382">
    <property type="entry name" value="GC_trans_RRR"/>
    <property type="match status" value="1"/>
</dbReference>
<dbReference type="SUPFAM" id="SSF50956">
    <property type="entry name" value="Thermostable phytase (3-phytase)"/>
    <property type="match status" value="1"/>
</dbReference>
<evidence type="ECO:0000313" key="5">
    <source>
        <dbReference type="Proteomes" id="UP000028725"/>
    </source>
</evidence>
<proteinExistence type="predicted"/>
<feature type="chain" id="PRO_5001800372" description="BPP domain-containing protein" evidence="2">
    <location>
        <begin position="21"/>
        <end position="413"/>
    </location>
</feature>
<accession>A0A085WXI2</accession>
<dbReference type="RefSeq" id="WP_044181662.1">
    <property type="nucleotide sequence ID" value="NZ_JMCB01000001.1"/>
</dbReference>
<dbReference type="Proteomes" id="UP000028725">
    <property type="component" value="Unassembled WGS sequence"/>
</dbReference>
<dbReference type="STRING" id="394096.DB31_0658"/>
<protein>
    <recommendedName>
        <fullName evidence="3">BPP domain-containing protein</fullName>
    </recommendedName>
</protein>
<evidence type="ECO:0000256" key="2">
    <source>
        <dbReference type="SAM" id="SignalP"/>
    </source>
</evidence>
<keyword evidence="5" id="KW-1185">Reference proteome</keyword>
<dbReference type="Pfam" id="PF02333">
    <property type="entry name" value="Phytase"/>
    <property type="match status" value="1"/>
</dbReference>
<feature type="domain" description="BPP" evidence="3">
    <location>
        <begin position="15"/>
        <end position="340"/>
    </location>
</feature>
<evidence type="ECO:0000256" key="1">
    <source>
        <dbReference type="SAM" id="MobiDB-lite"/>
    </source>
</evidence>
<dbReference type="AlphaFoldDB" id="A0A085WXI2"/>
<dbReference type="InterPro" id="IPR003431">
    <property type="entry name" value="B-propeller_Phytase"/>
</dbReference>
<dbReference type="PATRIC" id="fig|394096.3.peg.650"/>
<feature type="signal peptide" evidence="2">
    <location>
        <begin position="1"/>
        <end position="20"/>
    </location>
</feature>
<dbReference type="InterPro" id="IPR017756">
    <property type="entry name" value="TM_Gly-Cys-Arg_CS"/>
</dbReference>
<dbReference type="PROSITE" id="PS51662">
    <property type="entry name" value="BP_PHYTASE"/>
    <property type="match status" value="1"/>
</dbReference>
<organism evidence="4 5">
    <name type="scientific">Hyalangium minutum</name>
    <dbReference type="NCBI Taxonomy" id="394096"/>
    <lineage>
        <taxon>Bacteria</taxon>
        <taxon>Pseudomonadati</taxon>
        <taxon>Myxococcota</taxon>
        <taxon>Myxococcia</taxon>
        <taxon>Myxococcales</taxon>
        <taxon>Cystobacterineae</taxon>
        <taxon>Archangiaceae</taxon>
        <taxon>Hyalangium</taxon>
    </lineage>
</organism>
<gene>
    <name evidence="4" type="ORF">DB31_0658</name>
</gene>
<dbReference type="NCBIfam" id="NF045638">
    <property type="entry name" value="Mrt_dep_phytase"/>
    <property type="match status" value="1"/>
</dbReference>
<dbReference type="Gene3D" id="2.120.10.30">
    <property type="entry name" value="TolB, C-terminal domain"/>
    <property type="match status" value="1"/>
</dbReference>